<evidence type="ECO:0000313" key="2">
    <source>
        <dbReference type="Proteomes" id="UP000324797"/>
    </source>
</evidence>
<gene>
    <name evidence="1" type="ORF">FXV83_34615</name>
</gene>
<comment type="caution">
    <text evidence="1">The sequence shown here is derived from an EMBL/GenBank/DDBJ whole genome shotgun (WGS) entry which is preliminary data.</text>
</comment>
<dbReference type="EMBL" id="VSTH01000144">
    <property type="protein sequence ID" value="TYO62091.1"/>
    <property type="molecule type" value="Genomic_DNA"/>
</dbReference>
<protein>
    <submittedName>
        <fullName evidence="1">Uncharacterized protein</fullName>
    </submittedName>
</protein>
<organism evidence="1 2">
    <name type="scientific">Bradyrhizobium hipponense</name>
    <dbReference type="NCBI Taxonomy" id="2605638"/>
    <lineage>
        <taxon>Bacteria</taxon>
        <taxon>Pseudomonadati</taxon>
        <taxon>Pseudomonadota</taxon>
        <taxon>Alphaproteobacteria</taxon>
        <taxon>Hyphomicrobiales</taxon>
        <taxon>Nitrobacteraceae</taxon>
        <taxon>Bradyrhizobium</taxon>
    </lineage>
</organism>
<evidence type="ECO:0000313" key="1">
    <source>
        <dbReference type="EMBL" id="TYO62091.1"/>
    </source>
</evidence>
<sequence>MSEAISETDRCRISLRSCGPRAASTPSLRAQRSNPESLRGKILDCFAALAMTRLGLQARPTHAMPPPLKQTALIHRLAHALRCGLGLVRGALVLRWRALCGRAGPI</sequence>
<accession>A0A5S4YCE9</accession>
<dbReference type="Proteomes" id="UP000324797">
    <property type="component" value="Unassembled WGS sequence"/>
</dbReference>
<proteinExistence type="predicted"/>
<reference evidence="1 2" key="1">
    <citation type="submission" date="2019-08" db="EMBL/GenBank/DDBJ databases">
        <title>Bradyrhizobium hipponensis sp. nov., a rhizobium isolated from a Lupinus angustifolius root nodule in Tunisia.</title>
        <authorList>
            <person name="Off K."/>
            <person name="Rejili M."/>
            <person name="Mars M."/>
            <person name="Brachmann A."/>
            <person name="Marin M."/>
        </authorList>
    </citation>
    <scope>NUCLEOTIDE SEQUENCE [LARGE SCALE GENOMIC DNA]</scope>
    <source>
        <strain evidence="2">aSej3</strain>
    </source>
</reference>
<keyword evidence="2" id="KW-1185">Reference proteome</keyword>
<name>A0A5S4YCE9_9BRAD</name>
<dbReference type="AlphaFoldDB" id="A0A5S4YCE9"/>